<feature type="transmembrane region" description="Helical" evidence="1">
    <location>
        <begin position="111"/>
        <end position="132"/>
    </location>
</feature>
<sequence>MSAAPRWRWLFVVPGLAAVAYGAYGLWTSLSSEALTSWAVWMLGGALLHDLVVAPVWIGLGWLAARTLPRPARAPVVVGAATSAAVALVALPFVLGFGGDEGDTSFLPRDYGTTLLVVVVVVLAVSAAWAAVRVQRARDSA</sequence>
<protein>
    <submittedName>
        <fullName evidence="2">Uncharacterized protein</fullName>
    </submittedName>
</protein>
<proteinExistence type="predicted"/>
<keyword evidence="1" id="KW-1133">Transmembrane helix</keyword>
<feature type="transmembrane region" description="Helical" evidence="1">
    <location>
        <begin position="76"/>
        <end position="99"/>
    </location>
</feature>
<keyword evidence="1" id="KW-0472">Membrane</keyword>
<feature type="transmembrane region" description="Helical" evidence="1">
    <location>
        <begin position="7"/>
        <end position="27"/>
    </location>
</feature>
<dbReference type="Proteomes" id="UP000198863">
    <property type="component" value="Unassembled WGS sequence"/>
</dbReference>
<keyword evidence="3" id="KW-1185">Reference proteome</keyword>
<evidence type="ECO:0000313" key="2">
    <source>
        <dbReference type="EMBL" id="SDF46358.1"/>
    </source>
</evidence>
<name>A0A1G7LA41_9ACTN</name>
<organism evidence="2 3">
    <name type="scientific">Klenkia brasiliensis</name>
    <dbReference type="NCBI Taxonomy" id="333142"/>
    <lineage>
        <taxon>Bacteria</taxon>
        <taxon>Bacillati</taxon>
        <taxon>Actinomycetota</taxon>
        <taxon>Actinomycetes</taxon>
        <taxon>Geodermatophilales</taxon>
        <taxon>Geodermatophilaceae</taxon>
        <taxon>Klenkia</taxon>
    </lineage>
</organism>
<evidence type="ECO:0000313" key="3">
    <source>
        <dbReference type="Proteomes" id="UP000198863"/>
    </source>
</evidence>
<dbReference type="EMBL" id="FNCF01000001">
    <property type="protein sequence ID" value="SDF46358.1"/>
    <property type="molecule type" value="Genomic_DNA"/>
</dbReference>
<dbReference type="RefSeq" id="WP_091056794.1">
    <property type="nucleotide sequence ID" value="NZ_FNCF01000001.1"/>
</dbReference>
<feature type="transmembrane region" description="Helical" evidence="1">
    <location>
        <begin position="39"/>
        <end position="64"/>
    </location>
</feature>
<dbReference type="OrthoDB" id="5190278at2"/>
<evidence type="ECO:0000256" key="1">
    <source>
        <dbReference type="SAM" id="Phobius"/>
    </source>
</evidence>
<gene>
    <name evidence="2" type="ORF">SAMN05660324_0189</name>
</gene>
<dbReference type="AlphaFoldDB" id="A0A1G7LA41"/>
<keyword evidence="1" id="KW-0812">Transmembrane</keyword>
<accession>A0A1G7LA41</accession>
<reference evidence="3" key="1">
    <citation type="submission" date="2016-10" db="EMBL/GenBank/DDBJ databases">
        <authorList>
            <person name="Varghese N."/>
            <person name="Submissions S."/>
        </authorList>
    </citation>
    <scope>NUCLEOTIDE SEQUENCE [LARGE SCALE GENOMIC DNA]</scope>
    <source>
        <strain evidence="3">DSM 44526</strain>
    </source>
</reference>